<organism evidence="1 2">
    <name type="scientific">Arenibacter algicola</name>
    <dbReference type="NCBI Taxonomy" id="616991"/>
    <lineage>
        <taxon>Bacteria</taxon>
        <taxon>Pseudomonadati</taxon>
        <taxon>Bacteroidota</taxon>
        <taxon>Flavobacteriia</taxon>
        <taxon>Flavobacteriales</taxon>
        <taxon>Flavobacteriaceae</taxon>
        <taxon>Arenibacter</taxon>
    </lineage>
</organism>
<name>A0ABY3AE26_9FLAO</name>
<evidence type="ECO:0000313" key="2">
    <source>
        <dbReference type="Proteomes" id="UP000315363"/>
    </source>
</evidence>
<proteinExistence type="predicted"/>
<reference evidence="1 2" key="1">
    <citation type="submission" date="2019-06" db="EMBL/GenBank/DDBJ databases">
        <title>A large-scale integrated study on North Sea by COGITO (Coastal Microbe Genomic &amp; Taxonomic Observatory).</title>
        <authorList>
            <person name="Teeling H."/>
        </authorList>
    </citation>
    <scope>NUCLEOTIDE SEQUENCE [LARGE SCALE GENOMIC DNA]</scope>
    <source>
        <strain evidence="1 2">MAR_2009_79</strain>
    </source>
</reference>
<dbReference type="Proteomes" id="UP000315363">
    <property type="component" value="Unassembled WGS sequence"/>
</dbReference>
<keyword evidence="2" id="KW-1185">Reference proteome</keyword>
<comment type="caution">
    <text evidence="1">The sequence shown here is derived from an EMBL/GenBank/DDBJ whole genome shotgun (WGS) entry which is preliminary data.</text>
</comment>
<gene>
    <name evidence="1" type="ORF">GQ41_1560</name>
</gene>
<dbReference type="EMBL" id="VHIF01000001">
    <property type="protein sequence ID" value="TQO36971.1"/>
    <property type="molecule type" value="Genomic_DNA"/>
</dbReference>
<evidence type="ECO:0000313" key="1">
    <source>
        <dbReference type="EMBL" id="TQO36971.1"/>
    </source>
</evidence>
<protein>
    <submittedName>
        <fullName evidence="1">Uncharacterized protein</fullName>
    </submittedName>
</protein>
<sequence length="409" mass="46754">MLLLLHKFKILISLASTKTMKLKSILPTIFLLICGFEMFSQEINTPELYLEPIFHVNYGDATADKPQSKSWTNHYGQWLIVGDADGPKLLKKETTAWASQFEVNKAWLNLPVKADVYNKDDMAHIVLVGECALDVVQIRYSLQSKKYEHQWKESLPIPQDCQSIETATITRDSKNQYWVCSDVDQRIMVWHSVNGRDWSYPITLADNINADDISLIVGLKNQVSVIWSNQNTQSIMERIHIDGEEANNWSEPIIVQQGDNNADDHLNATVFKNGEMALATKNSVDQINQPQFVLRIRDKEGRWTNIPYENLTAQRSPSRPIVNHVESGKIFEAHAVKNRENNRYFISVNEIVKKINGWEFKELIQLKTKINGKNGDVTSSKASFLPNEAKLIFFSDDLGNVYSLDLDKL</sequence>
<accession>A0ABY3AE26</accession>